<keyword evidence="4" id="KW-1185">Reference proteome</keyword>
<evidence type="ECO:0000313" key="4">
    <source>
        <dbReference type="Proteomes" id="UP000623129"/>
    </source>
</evidence>
<gene>
    <name evidence="3" type="ORF">FCM35_KLT02168</name>
</gene>
<dbReference type="Proteomes" id="UP000623129">
    <property type="component" value="Unassembled WGS sequence"/>
</dbReference>
<name>A0A833VBL1_9POAL</name>
<dbReference type="InterPro" id="IPR053197">
    <property type="entry name" value="F-box_SCFL_complex_component"/>
</dbReference>
<reference evidence="3" key="1">
    <citation type="submission" date="2020-01" db="EMBL/GenBank/DDBJ databases">
        <title>Genome sequence of Kobresia littledalei, the first chromosome-level genome in the family Cyperaceae.</title>
        <authorList>
            <person name="Qu G."/>
        </authorList>
    </citation>
    <scope>NUCLEOTIDE SEQUENCE</scope>
    <source>
        <strain evidence="3">C.B.Clarke</strain>
        <tissue evidence="3">Leaf</tissue>
    </source>
</reference>
<dbReference type="InterPro" id="IPR032675">
    <property type="entry name" value="LRR_dom_sf"/>
</dbReference>
<feature type="domain" description="F-box/LRR-repeat protein 15/At3g58940/PEG3-like LRR" evidence="2">
    <location>
        <begin position="1"/>
        <end position="197"/>
    </location>
</feature>
<dbReference type="Gene3D" id="3.80.10.10">
    <property type="entry name" value="Ribonuclease Inhibitor"/>
    <property type="match status" value="1"/>
</dbReference>
<proteinExistence type="predicted"/>
<comment type="caution">
    <text evidence="3">The sequence shown here is derived from an EMBL/GenBank/DDBJ whole genome shotgun (WGS) entry which is preliminary data.</text>
</comment>
<dbReference type="PANTHER" id="PTHR34223:SF51">
    <property type="entry name" value="OS06G0556300 PROTEIN"/>
    <property type="match status" value="1"/>
</dbReference>
<accession>A0A833VBL1</accession>
<protein>
    <submittedName>
        <fullName evidence="3">Putative F-box/FBD/LRR-repeat protein</fullName>
    </submittedName>
</protein>
<dbReference type="SUPFAM" id="SSF52047">
    <property type="entry name" value="RNI-like"/>
    <property type="match status" value="1"/>
</dbReference>
<sequence length="248" mass="28632">MFCCTTLEEVQLVIRDDMISKAIIPISIDLPFLRKLTLGSNIRLRPEFMQKLLHGCPLLEELKLVCCFLYEMEIYSPLLKSLIIIDCDGFSMFISCPGLLHLDLELYSREIRFTNLTSLENAFIHFPVSGMDCYEILSSLSNATTMKLFGKQFQTIFKKDLAKCSTFKNLRELVLDECLKSRNFDIMACFRRCSPNLGKSCFRDIEEERPMEKAIDAPEHDGDAYNDDNDDIYSNDDGDQDEDEEYVD</sequence>
<dbReference type="PANTHER" id="PTHR34223">
    <property type="entry name" value="OS11G0201299 PROTEIN"/>
    <property type="match status" value="1"/>
</dbReference>
<feature type="region of interest" description="Disordered" evidence="1">
    <location>
        <begin position="212"/>
        <end position="248"/>
    </location>
</feature>
<evidence type="ECO:0000259" key="2">
    <source>
        <dbReference type="Pfam" id="PF24758"/>
    </source>
</evidence>
<dbReference type="Pfam" id="PF24758">
    <property type="entry name" value="LRR_At5g56370"/>
    <property type="match status" value="1"/>
</dbReference>
<dbReference type="InterPro" id="IPR055411">
    <property type="entry name" value="LRR_FXL15/At3g58940/PEG3-like"/>
</dbReference>
<feature type="compositionally biased region" description="Basic and acidic residues" evidence="1">
    <location>
        <begin position="212"/>
        <end position="223"/>
    </location>
</feature>
<organism evidence="3 4">
    <name type="scientific">Carex littledalei</name>
    <dbReference type="NCBI Taxonomy" id="544730"/>
    <lineage>
        <taxon>Eukaryota</taxon>
        <taxon>Viridiplantae</taxon>
        <taxon>Streptophyta</taxon>
        <taxon>Embryophyta</taxon>
        <taxon>Tracheophyta</taxon>
        <taxon>Spermatophyta</taxon>
        <taxon>Magnoliopsida</taxon>
        <taxon>Liliopsida</taxon>
        <taxon>Poales</taxon>
        <taxon>Cyperaceae</taxon>
        <taxon>Cyperoideae</taxon>
        <taxon>Cariceae</taxon>
        <taxon>Carex</taxon>
        <taxon>Carex subgen. Euthyceras</taxon>
    </lineage>
</organism>
<dbReference type="EMBL" id="SWLB01000011">
    <property type="protein sequence ID" value="KAF3332591.1"/>
    <property type="molecule type" value="Genomic_DNA"/>
</dbReference>
<dbReference type="OrthoDB" id="612216at2759"/>
<evidence type="ECO:0000313" key="3">
    <source>
        <dbReference type="EMBL" id="KAF3332591.1"/>
    </source>
</evidence>
<dbReference type="AlphaFoldDB" id="A0A833VBL1"/>
<evidence type="ECO:0000256" key="1">
    <source>
        <dbReference type="SAM" id="MobiDB-lite"/>
    </source>
</evidence>
<feature type="compositionally biased region" description="Acidic residues" evidence="1">
    <location>
        <begin position="224"/>
        <end position="248"/>
    </location>
</feature>